<keyword evidence="5" id="KW-0067">ATP-binding</keyword>
<dbReference type="RefSeq" id="WP_084339331.1">
    <property type="nucleotide sequence ID" value="NZ_FNFD01000013.1"/>
</dbReference>
<comment type="catalytic activity">
    <reaction evidence="7">
        <text>3-dehydro-L-erythronate + ATP = 3-dehydro-4-O-phospho-L-erythronate + ADP + H(+)</text>
        <dbReference type="Rhea" id="RHEA:52552"/>
        <dbReference type="ChEBI" id="CHEBI:15378"/>
        <dbReference type="ChEBI" id="CHEBI:30616"/>
        <dbReference type="ChEBI" id="CHEBI:136592"/>
        <dbReference type="ChEBI" id="CHEBI:136670"/>
        <dbReference type="ChEBI" id="CHEBI:456216"/>
        <dbReference type="EC" id="2.7.1.217"/>
    </reaction>
</comment>
<evidence type="ECO:0000256" key="3">
    <source>
        <dbReference type="ARBA" id="ARBA00022741"/>
    </source>
</evidence>
<dbReference type="Pfam" id="PF07005">
    <property type="entry name" value="SBD_N"/>
    <property type="match status" value="1"/>
</dbReference>
<dbReference type="InterPro" id="IPR010737">
    <property type="entry name" value="4-carb_acid_sugar_kinase_N"/>
</dbReference>
<dbReference type="GO" id="GO:0016301">
    <property type="term" value="F:kinase activity"/>
    <property type="evidence" value="ECO:0007669"/>
    <property type="project" value="UniProtKB-KW"/>
</dbReference>
<dbReference type="InterPro" id="IPR050007">
    <property type="entry name" value="OtnK"/>
</dbReference>
<dbReference type="InterPro" id="IPR031475">
    <property type="entry name" value="NBD_C"/>
</dbReference>
<comment type="similarity">
    <text evidence="1">Belongs to the four-carbon acid sugar kinase family.</text>
</comment>
<comment type="catalytic activity">
    <reaction evidence="8">
        <text>3-dehydro-D-erythronate + ATP = 3-dehydro-4-O-phospho-D-erythronate + ADP + H(+)</text>
        <dbReference type="Rhea" id="RHEA:52556"/>
        <dbReference type="ChEBI" id="CHEBI:15378"/>
        <dbReference type="ChEBI" id="CHEBI:30616"/>
        <dbReference type="ChEBI" id="CHEBI:57958"/>
        <dbReference type="ChEBI" id="CHEBI:136593"/>
        <dbReference type="ChEBI" id="CHEBI:456216"/>
        <dbReference type="EC" id="2.7.1.217"/>
    </reaction>
</comment>
<keyword evidence="16" id="KW-1185">Reference proteome</keyword>
<evidence type="ECO:0000259" key="14">
    <source>
        <dbReference type="Pfam" id="PF17042"/>
    </source>
</evidence>
<dbReference type="NCBIfam" id="NF043035">
    <property type="entry name" value="OxoTetrKin"/>
    <property type="match status" value="1"/>
</dbReference>
<evidence type="ECO:0000256" key="4">
    <source>
        <dbReference type="ARBA" id="ARBA00022777"/>
    </source>
</evidence>
<evidence type="ECO:0000256" key="9">
    <source>
        <dbReference type="ARBA" id="ARBA00037335"/>
    </source>
</evidence>
<name>A0A1G9GK00_9PSED</name>
<sequence>MPLIGCIADDFTGATDLASMLVRGGARTVQTIGVPEHLLDLEGADALVVALKSRNLAPAEAVAQSLRALEWLRAQGCRQFYFKYCSTFDSTAEGNIGPVADALLDALGSDFTVACPALPDNRRSVFNGYLFANDVLLNESGMQDHPLTPMRDANLLRVLQPQTRRRVGLIDYRTLRAGVEATRARIAALRADGIGIAISDAIDNSDLDVLGAACADLPLVTAGSGLALGLAAHWRASGELGGGQDAGRLEQPWGRQAILSGSCSRATLGQIEQARAAFPAFRLEAAELMARGDALVAEALAWSAEHGQRGPVLIYASSAPDEVRRVQEAFGGQVVGERIEAALAAIAKGLVEGQGVGQLLVAGGETSGAVVGVLGVEGLRIGPSIDPGVPWTQTLGQAGRPLSLALKSGNFGSADFMVKAWGMLA</sequence>
<dbReference type="AlphaFoldDB" id="A0A1G9GK00"/>
<evidence type="ECO:0000256" key="5">
    <source>
        <dbReference type="ARBA" id="ARBA00022840"/>
    </source>
</evidence>
<evidence type="ECO:0000259" key="13">
    <source>
        <dbReference type="Pfam" id="PF07005"/>
    </source>
</evidence>
<dbReference type="SUPFAM" id="SSF142764">
    <property type="entry name" value="YgbK-like"/>
    <property type="match status" value="1"/>
</dbReference>
<evidence type="ECO:0000256" key="11">
    <source>
        <dbReference type="ARBA" id="ARBA00039461"/>
    </source>
</evidence>
<dbReference type="EMBL" id="FNFD01000013">
    <property type="protein sequence ID" value="SDL00999.1"/>
    <property type="molecule type" value="Genomic_DNA"/>
</dbReference>
<protein>
    <recommendedName>
        <fullName evidence="11">3-oxo-tetronate kinase</fullName>
        <ecNumber evidence="10">2.7.1.217</ecNumber>
    </recommendedName>
    <alternativeName>
        <fullName evidence="12">3-dehydrotetronate 4-kinase</fullName>
    </alternativeName>
</protein>
<keyword evidence="3" id="KW-0547">Nucleotide-binding</keyword>
<evidence type="ECO:0000313" key="16">
    <source>
        <dbReference type="Proteomes" id="UP000198706"/>
    </source>
</evidence>
<feature type="domain" description="Four-carbon acid sugar kinase nucleotide binding" evidence="14">
    <location>
        <begin position="257"/>
        <end position="417"/>
    </location>
</feature>
<dbReference type="InterPro" id="IPR037051">
    <property type="entry name" value="4-carb_acid_sugar_kinase_N_sf"/>
</dbReference>
<evidence type="ECO:0000256" key="7">
    <source>
        <dbReference type="ARBA" id="ARBA00035898"/>
    </source>
</evidence>
<organism evidence="15 16">
    <name type="scientific">Pseudomonas indica</name>
    <dbReference type="NCBI Taxonomy" id="137658"/>
    <lineage>
        <taxon>Bacteria</taxon>
        <taxon>Pseudomonadati</taxon>
        <taxon>Pseudomonadota</taxon>
        <taxon>Gammaproteobacteria</taxon>
        <taxon>Pseudomonadales</taxon>
        <taxon>Pseudomonadaceae</taxon>
        <taxon>Pseudomonas</taxon>
    </lineage>
</organism>
<dbReference type="GO" id="GO:0005524">
    <property type="term" value="F:ATP binding"/>
    <property type="evidence" value="ECO:0007669"/>
    <property type="project" value="UniProtKB-KW"/>
</dbReference>
<gene>
    <name evidence="15" type="ORF">SAMN05216186_11356</name>
</gene>
<evidence type="ECO:0000256" key="1">
    <source>
        <dbReference type="ARBA" id="ARBA00005715"/>
    </source>
</evidence>
<dbReference type="Gene3D" id="3.40.50.10840">
    <property type="entry name" value="Putative sugar-binding, N-terminal domain"/>
    <property type="match status" value="1"/>
</dbReference>
<dbReference type="STRING" id="137658.SAMN05216186_11356"/>
<keyword evidence="4" id="KW-0418">Kinase</keyword>
<keyword evidence="2" id="KW-0808">Transferase</keyword>
<keyword evidence="6" id="KW-0119">Carbohydrate metabolism</keyword>
<evidence type="ECO:0000256" key="8">
    <source>
        <dbReference type="ARBA" id="ARBA00036346"/>
    </source>
</evidence>
<dbReference type="InterPro" id="IPR042213">
    <property type="entry name" value="NBD_C_sf"/>
</dbReference>
<comment type="function">
    <text evidence="9">Catalyzes the ATP-dependent phosphorylation of 3-oxo-tetronate to 3-oxo-tetronate 4-phosphate.</text>
</comment>
<feature type="domain" description="Four-carbon acid sugar kinase N-terminal" evidence="13">
    <location>
        <begin position="4"/>
        <end position="229"/>
    </location>
</feature>
<dbReference type="Pfam" id="PF17042">
    <property type="entry name" value="NBD_C"/>
    <property type="match status" value="1"/>
</dbReference>
<reference evidence="15 16" key="1">
    <citation type="submission" date="2016-10" db="EMBL/GenBank/DDBJ databases">
        <authorList>
            <person name="de Groot N.N."/>
        </authorList>
    </citation>
    <scope>NUCLEOTIDE SEQUENCE [LARGE SCALE GENOMIC DNA]</scope>
    <source>
        <strain evidence="15 16">JCM 21544</strain>
    </source>
</reference>
<evidence type="ECO:0000256" key="2">
    <source>
        <dbReference type="ARBA" id="ARBA00022679"/>
    </source>
</evidence>
<dbReference type="Gene3D" id="3.40.980.20">
    <property type="entry name" value="Four-carbon acid sugar kinase, nucleotide binding domain"/>
    <property type="match status" value="1"/>
</dbReference>
<accession>A0A1G9GK00</accession>
<dbReference type="EC" id="2.7.1.217" evidence="10"/>
<evidence type="ECO:0000256" key="12">
    <source>
        <dbReference type="ARBA" id="ARBA00041377"/>
    </source>
</evidence>
<proteinExistence type="inferred from homology"/>
<evidence type="ECO:0000256" key="10">
    <source>
        <dbReference type="ARBA" id="ARBA00039095"/>
    </source>
</evidence>
<dbReference type="Proteomes" id="UP000198706">
    <property type="component" value="Unassembled WGS sequence"/>
</dbReference>
<evidence type="ECO:0000313" key="15">
    <source>
        <dbReference type="EMBL" id="SDL00999.1"/>
    </source>
</evidence>
<evidence type="ECO:0000256" key="6">
    <source>
        <dbReference type="ARBA" id="ARBA00023277"/>
    </source>
</evidence>